<evidence type="ECO:0000313" key="3">
    <source>
        <dbReference type="EnsemblMetazoa" id="XP_014243539.1"/>
    </source>
</evidence>
<dbReference type="EnsemblMetazoa" id="XM_014388053.2">
    <property type="protein sequence ID" value="XP_014243539.1"/>
    <property type="gene ID" value="LOC106663314"/>
</dbReference>
<feature type="compositionally biased region" description="Basic and acidic residues" evidence="2">
    <location>
        <begin position="128"/>
        <end position="145"/>
    </location>
</feature>
<dbReference type="PANTHER" id="PTHR18939">
    <property type="entry name" value="RIBOSOME BINDING PROTEIN-1"/>
    <property type="match status" value="1"/>
</dbReference>
<feature type="compositionally biased region" description="Acidic residues" evidence="2">
    <location>
        <begin position="82"/>
        <end position="103"/>
    </location>
</feature>
<dbReference type="CTD" id="42127"/>
<dbReference type="OMA" id="HWRGIVD"/>
<dbReference type="InterPro" id="IPR040248">
    <property type="entry name" value="RRBP1"/>
</dbReference>
<organism evidence="3 4">
    <name type="scientific">Cimex lectularius</name>
    <name type="common">Bed bug</name>
    <name type="synonym">Acanthia lectularia</name>
    <dbReference type="NCBI Taxonomy" id="79782"/>
    <lineage>
        <taxon>Eukaryota</taxon>
        <taxon>Metazoa</taxon>
        <taxon>Ecdysozoa</taxon>
        <taxon>Arthropoda</taxon>
        <taxon>Hexapoda</taxon>
        <taxon>Insecta</taxon>
        <taxon>Pterygota</taxon>
        <taxon>Neoptera</taxon>
        <taxon>Paraneoptera</taxon>
        <taxon>Hemiptera</taxon>
        <taxon>Heteroptera</taxon>
        <taxon>Panheteroptera</taxon>
        <taxon>Cimicomorpha</taxon>
        <taxon>Cimicidae</taxon>
        <taxon>Cimex</taxon>
    </lineage>
</organism>
<keyword evidence="4" id="KW-1185">Reference proteome</keyword>
<feature type="compositionally biased region" description="Basic residues" evidence="2">
    <location>
        <begin position="63"/>
        <end position="76"/>
    </location>
</feature>
<dbReference type="OrthoDB" id="5875463at2759"/>
<feature type="coiled-coil region" evidence="1">
    <location>
        <begin position="756"/>
        <end position="815"/>
    </location>
</feature>
<dbReference type="GeneID" id="106663314"/>
<proteinExistence type="predicted"/>
<dbReference type="Proteomes" id="UP000494040">
    <property type="component" value="Unassembled WGS sequence"/>
</dbReference>
<dbReference type="KEGG" id="clec:106663314"/>
<feature type="compositionally biased region" description="Polar residues" evidence="2">
    <location>
        <begin position="46"/>
        <end position="56"/>
    </location>
</feature>
<reference evidence="3" key="1">
    <citation type="submission" date="2022-01" db="UniProtKB">
        <authorList>
            <consortium name="EnsemblMetazoa"/>
        </authorList>
    </citation>
    <scope>IDENTIFICATION</scope>
</reference>
<evidence type="ECO:0000256" key="2">
    <source>
        <dbReference type="SAM" id="MobiDB-lite"/>
    </source>
</evidence>
<dbReference type="GO" id="GO:0005789">
    <property type="term" value="C:endoplasmic reticulum membrane"/>
    <property type="evidence" value="ECO:0007669"/>
    <property type="project" value="TreeGrafter"/>
</dbReference>
<keyword evidence="1" id="KW-0175">Coiled coil</keyword>
<evidence type="ECO:0000256" key="1">
    <source>
        <dbReference type="SAM" id="Coils"/>
    </source>
</evidence>
<feature type="coiled-coil region" evidence="1">
    <location>
        <begin position="297"/>
        <end position="680"/>
    </location>
</feature>
<dbReference type="RefSeq" id="XP_014243539.1">
    <property type="nucleotide sequence ID" value="XM_014388053.2"/>
</dbReference>
<dbReference type="PANTHER" id="PTHR18939:SF4">
    <property type="entry name" value="RIBOSOME-BINDING PROTEIN 1"/>
    <property type="match status" value="1"/>
</dbReference>
<accession>A0A8I6RK12</accession>
<evidence type="ECO:0000313" key="4">
    <source>
        <dbReference type="Proteomes" id="UP000494040"/>
    </source>
</evidence>
<feature type="region of interest" description="Disordered" evidence="2">
    <location>
        <begin position="30"/>
        <end position="188"/>
    </location>
</feature>
<sequence length="818" mass="94184">MEIITWACFFGFVALVSFLIYNTLSKSSSEDDLFEEDRAHRRKNVNSKQSQDNARNTLEKAKEKKLKKLNKKKKDKKTIESSVEETSDVTEAETNEQMNEESESSGVQPVVLNKKSKPSKFQVSDNENETKKNTKLEVKSKKDVSSSEETVDSSPSTEEKTAKKLSKQTVDKGTVPAKKPKVLEKPAEDKKPIEVVEEKMVEVVETPVQAQVIKKEFKPVQTVQNGMKTKNNKKKKNELTNLQQLKSESEAVNINLLIALVQKAELSRSENQLLIDALLNKQQEDISEWLQGRQDPLVKLKKQLLETEQALKDEKEAAVGLQTKLKELRNEINNEKSTNRQMEERLATVQNECQSYSLKLQQAIEDKQALTAQHNSCLQQIKQCQKQLSDEKIKAKEELAEAEEQYHEAIRAVQTECTEYALTSQQFQAESANLRAQLALVQDQSLMVNEEFLKSKNDMERLLTESQFQVSKLQNELSAATRELNEVREERKHDNMFRNKYELENQSLIDENNRLSCKISSLHSEIKTLLEQNEALSKNCSEILENGYSYNNKQKLAEYDSRLEETENSLKSVKNELDAKVNKIEELNTIISTCKNENAKKDALLQKAQTEIDALKAKAALSPIKIIEDDNLLQLKDVITEKNKEISNLKNEIESCKQQNNKLRDKNWKIIEALNQAEKRSQYSERHSELSNPAKENGFETRVENWVKKLVNKLEPNIVLEEKGTDDMTVWLNKVENALNSYNHQRPEYCDDNTDLVHLQSQNNQLQNLLEHYKKVINDTEGMLNELQNNVEIRESEWKDKINDLENIVEQLRQGQSQ</sequence>
<protein>
    <submittedName>
        <fullName evidence="3">Uncharacterized protein</fullName>
    </submittedName>
</protein>
<name>A0A8I6RK12_CIMLE</name>
<dbReference type="AlphaFoldDB" id="A0A8I6RK12"/>